<dbReference type="Proteomes" id="UP000245207">
    <property type="component" value="Unassembled WGS sequence"/>
</dbReference>
<evidence type="ECO:0000256" key="2">
    <source>
        <dbReference type="ARBA" id="ARBA00023015"/>
    </source>
</evidence>
<dbReference type="PANTHER" id="PTHR11514">
    <property type="entry name" value="MYC"/>
    <property type="match status" value="1"/>
</dbReference>
<keyword evidence="3 5" id="KW-0804">Transcription</keyword>
<dbReference type="PROSITE" id="PS50888">
    <property type="entry name" value="BHLH"/>
    <property type="match status" value="1"/>
</dbReference>
<name>A0A2U1M8L8_ARTAN</name>
<proteinExistence type="predicted"/>
<comment type="caution">
    <text evidence="7">The sequence shown here is derived from an EMBL/GenBank/DDBJ whole genome shotgun (WGS) entry which is preliminary data.</text>
</comment>
<evidence type="ECO:0000313" key="7">
    <source>
        <dbReference type="EMBL" id="PWA57582.1"/>
    </source>
</evidence>
<feature type="domain" description="BHLH" evidence="6">
    <location>
        <begin position="107"/>
        <end position="156"/>
    </location>
</feature>
<evidence type="ECO:0000256" key="1">
    <source>
        <dbReference type="ARBA" id="ARBA00004123"/>
    </source>
</evidence>
<protein>
    <recommendedName>
        <fullName evidence="5">Transcription factor</fullName>
        <shortName evidence="5">bHLH transcription factor</shortName>
    </recommendedName>
    <alternativeName>
        <fullName evidence="5">Basic helix-loop-helix protein</fullName>
    </alternativeName>
</protein>
<sequence>MACSLSDLVSLDTRFILYNMWVTLMKQLGGEDGGYSGEEGGVDVEKKAAVRGGRPRLEVAGGGVKGFQLEVPDNPKGLPHLSLPELDASRMITTIQAGAEEYKTGNKWAKSVNHVEAESRRRLNQQIYALRSVVPNVSKIDKACILADAIYNINELKGKVECLEYQLHSGKNYLRKMRRVKKQMAGL</sequence>
<dbReference type="GO" id="GO:0003700">
    <property type="term" value="F:DNA-binding transcription factor activity"/>
    <property type="evidence" value="ECO:0007669"/>
    <property type="project" value="InterPro"/>
</dbReference>
<dbReference type="Gene3D" id="4.10.280.10">
    <property type="entry name" value="Helix-loop-helix DNA-binding domain"/>
    <property type="match status" value="1"/>
</dbReference>
<dbReference type="InterPro" id="IPR045084">
    <property type="entry name" value="AIB/MYC-like"/>
</dbReference>
<organism evidence="7 8">
    <name type="scientific">Artemisia annua</name>
    <name type="common">Sweet wormwood</name>
    <dbReference type="NCBI Taxonomy" id="35608"/>
    <lineage>
        <taxon>Eukaryota</taxon>
        <taxon>Viridiplantae</taxon>
        <taxon>Streptophyta</taxon>
        <taxon>Embryophyta</taxon>
        <taxon>Tracheophyta</taxon>
        <taxon>Spermatophyta</taxon>
        <taxon>Magnoliopsida</taxon>
        <taxon>eudicotyledons</taxon>
        <taxon>Gunneridae</taxon>
        <taxon>Pentapetalae</taxon>
        <taxon>asterids</taxon>
        <taxon>campanulids</taxon>
        <taxon>Asterales</taxon>
        <taxon>Asteraceae</taxon>
        <taxon>Asteroideae</taxon>
        <taxon>Anthemideae</taxon>
        <taxon>Artemisiinae</taxon>
        <taxon>Artemisia</taxon>
    </lineage>
</organism>
<evidence type="ECO:0000256" key="3">
    <source>
        <dbReference type="ARBA" id="ARBA00023163"/>
    </source>
</evidence>
<accession>A0A2U1M8L8</accession>
<keyword evidence="8" id="KW-1185">Reference proteome</keyword>
<keyword evidence="4 5" id="KW-0539">Nucleus</keyword>
<dbReference type="InterPro" id="IPR036638">
    <property type="entry name" value="HLH_DNA-bd_sf"/>
</dbReference>
<dbReference type="PANTHER" id="PTHR11514:SF40">
    <property type="entry name" value="TRANSCRIPTION FACTOR BHLH14"/>
    <property type="match status" value="1"/>
</dbReference>
<dbReference type="GO" id="GO:0000976">
    <property type="term" value="F:transcription cis-regulatory region binding"/>
    <property type="evidence" value="ECO:0007669"/>
    <property type="project" value="TreeGrafter"/>
</dbReference>
<dbReference type="AlphaFoldDB" id="A0A2U1M8L8"/>
<dbReference type="OrthoDB" id="1926382at2759"/>
<dbReference type="InterPro" id="IPR011598">
    <property type="entry name" value="bHLH_dom"/>
</dbReference>
<keyword evidence="2 5" id="KW-0805">Transcription regulation</keyword>
<dbReference type="SUPFAM" id="SSF47459">
    <property type="entry name" value="HLH, helix-loop-helix DNA-binding domain"/>
    <property type="match status" value="1"/>
</dbReference>
<evidence type="ECO:0000259" key="6">
    <source>
        <dbReference type="PROSITE" id="PS50888"/>
    </source>
</evidence>
<gene>
    <name evidence="7" type="ORF">CTI12_AA409620</name>
</gene>
<reference evidence="7 8" key="1">
    <citation type="journal article" date="2018" name="Mol. Plant">
        <title>The genome of Artemisia annua provides insight into the evolution of Asteraceae family and artemisinin biosynthesis.</title>
        <authorList>
            <person name="Shen Q."/>
            <person name="Zhang L."/>
            <person name="Liao Z."/>
            <person name="Wang S."/>
            <person name="Yan T."/>
            <person name="Shi P."/>
            <person name="Liu M."/>
            <person name="Fu X."/>
            <person name="Pan Q."/>
            <person name="Wang Y."/>
            <person name="Lv Z."/>
            <person name="Lu X."/>
            <person name="Zhang F."/>
            <person name="Jiang W."/>
            <person name="Ma Y."/>
            <person name="Chen M."/>
            <person name="Hao X."/>
            <person name="Li L."/>
            <person name="Tang Y."/>
            <person name="Lv G."/>
            <person name="Zhou Y."/>
            <person name="Sun X."/>
            <person name="Brodelius P.E."/>
            <person name="Rose J.K.C."/>
            <person name="Tang K."/>
        </authorList>
    </citation>
    <scope>NUCLEOTIDE SEQUENCE [LARGE SCALE GENOMIC DNA]</scope>
    <source>
        <strain evidence="8">cv. Huhao1</strain>
        <tissue evidence="7">Leaf</tissue>
    </source>
</reference>
<evidence type="ECO:0000256" key="5">
    <source>
        <dbReference type="RuleBase" id="RU369104"/>
    </source>
</evidence>
<comment type="subcellular location">
    <subcellularLocation>
        <location evidence="1 5">Nucleus</location>
    </subcellularLocation>
</comment>
<dbReference type="EMBL" id="PKPP01006124">
    <property type="protein sequence ID" value="PWA57582.1"/>
    <property type="molecule type" value="Genomic_DNA"/>
</dbReference>
<dbReference type="GO" id="GO:0046983">
    <property type="term" value="F:protein dimerization activity"/>
    <property type="evidence" value="ECO:0007669"/>
    <property type="project" value="InterPro"/>
</dbReference>
<evidence type="ECO:0000256" key="4">
    <source>
        <dbReference type="ARBA" id="ARBA00023242"/>
    </source>
</evidence>
<dbReference type="STRING" id="35608.A0A2U1M8L8"/>
<dbReference type="GO" id="GO:0005634">
    <property type="term" value="C:nucleus"/>
    <property type="evidence" value="ECO:0007669"/>
    <property type="project" value="UniProtKB-SubCell"/>
</dbReference>
<evidence type="ECO:0000313" key="8">
    <source>
        <dbReference type="Proteomes" id="UP000245207"/>
    </source>
</evidence>